<dbReference type="InterPro" id="IPR027417">
    <property type="entry name" value="P-loop_NTPase"/>
</dbReference>
<accession>A0ABX7Q1N5</accession>
<dbReference type="Pfam" id="PF13304">
    <property type="entry name" value="AAA_21"/>
    <property type="match status" value="1"/>
</dbReference>
<proteinExistence type="predicted"/>
<keyword evidence="3" id="KW-1185">Reference proteome</keyword>
<evidence type="ECO:0000313" key="3">
    <source>
        <dbReference type="Proteomes" id="UP000663651"/>
    </source>
</evidence>
<dbReference type="SUPFAM" id="SSF52540">
    <property type="entry name" value="P-loop containing nucleoside triphosphate hydrolases"/>
    <property type="match status" value="1"/>
</dbReference>
<dbReference type="PANTHER" id="PTHR40396">
    <property type="entry name" value="ATPASE-LIKE PROTEIN"/>
    <property type="match status" value="1"/>
</dbReference>
<dbReference type="EMBL" id="CP071382">
    <property type="protein sequence ID" value="QSV44980.1"/>
    <property type="molecule type" value="Genomic_DNA"/>
</dbReference>
<protein>
    <submittedName>
        <fullName evidence="2">AAA family ATPase</fullName>
    </submittedName>
</protein>
<feature type="domain" description="ATPase AAA-type core" evidence="1">
    <location>
        <begin position="46"/>
        <end position="377"/>
    </location>
</feature>
<evidence type="ECO:0000259" key="1">
    <source>
        <dbReference type="Pfam" id="PF13304"/>
    </source>
</evidence>
<evidence type="ECO:0000313" key="2">
    <source>
        <dbReference type="EMBL" id="QSV44980.1"/>
    </source>
</evidence>
<reference evidence="2 3" key="1">
    <citation type="submission" date="2021-03" db="EMBL/GenBank/DDBJ databases">
        <title>Geobacter metallireducens gen. nov. sp. nov., a microorganism capable of coupling the complete oxidation of organic compounds to the reduction of iron and other metals.</title>
        <authorList>
            <person name="Li Y."/>
        </authorList>
    </citation>
    <scope>NUCLEOTIDE SEQUENCE [LARGE SCALE GENOMIC DNA]</scope>
    <source>
        <strain evidence="2 3">Jerry-YX</strain>
    </source>
</reference>
<dbReference type="PANTHER" id="PTHR40396:SF1">
    <property type="entry name" value="ATPASE AAA-TYPE CORE DOMAIN-CONTAINING PROTEIN"/>
    <property type="match status" value="1"/>
</dbReference>
<dbReference type="Gene3D" id="3.40.50.300">
    <property type="entry name" value="P-loop containing nucleotide triphosphate hydrolases"/>
    <property type="match status" value="1"/>
</dbReference>
<gene>
    <name evidence="2" type="ORF">JZM60_12590</name>
</gene>
<dbReference type="RefSeq" id="WP_207162787.1">
    <property type="nucleotide sequence ID" value="NZ_CP071382.1"/>
</dbReference>
<dbReference type="InterPro" id="IPR003959">
    <property type="entry name" value="ATPase_AAA_core"/>
</dbReference>
<organism evidence="2 3">
    <name type="scientific">Geobacter benzoatilyticus</name>
    <dbReference type="NCBI Taxonomy" id="2815309"/>
    <lineage>
        <taxon>Bacteria</taxon>
        <taxon>Pseudomonadati</taxon>
        <taxon>Thermodesulfobacteriota</taxon>
        <taxon>Desulfuromonadia</taxon>
        <taxon>Geobacterales</taxon>
        <taxon>Geobacteraceae</taxon>
        <taxon>Geobacter</taxon>
    </lineage>
</organism>
<name>A0ABX7Q1N5_9BACT</name>
<dbReference type="Proteomes" id="UP000663651">
    <property type="component" value="Chromosome"/>
</dbReference>
<sequence length="447" mass="51434">MIISFSVENWRSFREQSTLSMVAGREKQHSDRLPDIPGYGMKLLPVAAIYGGNASGKTNFFKALNFAKHFIVTGTQPESMIQSEPFRLAPECNSLPSKFKFELLINDKCFEFSFAVTRQRVTEEKLVEILKTTEKPLYTRTNDTITFHSTLDKDQFLHFAFKGTRENQLFLTNATNQKVNNFRPVYNWFKHNLTLIAPDSRFAPFEQFLQEEHPLYNTMNSMLSMLDTGIESLGSEDLPFENIPFPDVIRADLQAELKEGMTVRLIAEPVNDRFLVTRQHGELKAKKLISFHKDIKGQDIKFDMQNESDGTQRTIDLLPAFLDLSTVSNDKVFIIDELDRSLHTLLTRRLLEAYLFTCGPECRSQLLFTTHDVLLMDQELLRRDEMWVAERDRTGSSTLISFSEYKDVRNDKDIRKSYLQGRLGGVPRILMGTLRSTVEKHSEGEAA</sequence>